<reference evidence="9 10" key="1">
    <citation type="submission" date="2018-11" db="EMBL/GenBank/DDBJ databases">
        <title>Arenibacter aquaticus sp.nov., a marine bacterium isolated from surface seawater in the South China Sea.</title>
        <authorList>
            <person name="Guo J."/>
            <person name="Sun J."/>
        </authorList>
    </citation>
    <scope>NUCLEOTIDE SEQUENCE [LARGE SCALE GENOMIC DNA]</scope>
    <source>
        <strain evidence="9 10">GUO666</strain>
    </source>
</reference>
<feature type="active site" description="Charge relay system" evidence="6">
    <location>
        <position position="321"/>
    </location>
</feature>
<dbReference type="PROSITE" id="PS51318">
    <property type="entry name" value="TAT"/>
    <property type="match status" value="1"/>
</dbReference>
<keyword evidence="2 9" id="KW-0121">Carboxypeptidase</keyword>
<dbReference type="GO" id="GO:0008236">
    <property type="term" value="F:serine-type peptidase activity"/>
    <property type="evidence" value="ECO:0007669"/>
    <property type="project" value="UniProtKB-KW"/>
</dbReference>
<dbReference type="InterPro" id="IPR027461">
    <property type="entry name" value="Carboxypeptidase_A_C_sf"/>
</dbReference>
<evidence type="ECO:0000259" key="7">
    <source>
        <dbReference type="Pfam" id="PF02016"/>
    </source>
</evidence>
<dbReference type="SUPFAM" id="SSF52317">
    <property type="entry name" value="Class I glutamine amidotransferase-like"/>
    <property type="match status" value="1"/>
</dbReference>
<feature type="active site" description="Nucleophile" evidence="6">
    <location>
        <position position="145"/>
    </location>
</feature>
<dbReference type="OrthoDB" id="9807329at2"/>
<dbReference type="Gene3D" id="3.50.30.60">
    <property type="entry name" value="LD-carboxypeptidase A C-terminal domain-like"/>
    <property type="match status" value="1"/>
</dbReference>
<keyword evidence="4" id="KW-0378">Hydrolase</keyword>
<dbReference type="RefSeq" id="WP_126162349.1">
    <property type="nucleotide sequence ID" value="NZ_RQPJ01000005.1"/>
</dbReference>
<dbReference type="PANTHER" id="PTHR30237:SF2">
    <property type="entry name" value="MUREIN TETRAPEPTIDE CARBOXYPEPTIDASE"/>
    <property type="match status" value="1"/>
</dbReference>
<dbReference type="InterPro" id="IPR029062">
    <property type="entry name" value="Class_I_gatase-like"/>
</dbReference>
<evidence type="ECO:0000313" key="10">
    <source>
        <dbReference type="Proteomes" id="UP000267585"/>
    </source>
</evidence>
<dbReference type="AlphaFoldDB" id="A0A430K2X4"/>
<dbReference type="Proteomes" id="UP000267585">
    <property type="component" value="Unassembled WGS sequence"/>
</dbReference>
<dbReference type="InterPro" id="IPR003507">
    <property type="entry name" value="S66_fam"/>
</dbReference>
<dbReference type="Pfam" id="PF02016">
    <property type="entry name" value="Peptidase_S66"/>
    <property type="match status" value="1"/>
</dbReference>
<dbReference type="InterPro" id="IPR040921">
    <property type="entry name" value="Peptidase_S66C"/>
</dbReference>
<dbReference type="GO" id="GO:0004180">
    <property type="term" value="F:carboxypeptidase activity"/>
    <property type="evidence" value="ECO:0007669"/>
    <property type="project" value="UniProtKB-KW"/>
</dbReference>
<accession>A0A430K2X4</accession>
<protein>
    <submittedName>
        <fullName evidence="9">LD-carboxypeptidase</fullName>
    </submittedName>
</protein>
<dbReference type="Pfam" id="PF17676">
    <property type="entry name" value="Peptidase_S66C"/>
    <property type="match status" value="1"/>
</dbReference>
<feature type="domain" description="LD-carboxypeptidase C-terminal" evidence="8">
    <location>
        <begin position="220"/>
        <end position="335"/>
    </location>
</feature>
<dbReference type="SUPFAM" id="SSF141986">
    <property type="entry name" value="LD-carboxypeptidase A C-terminal domain-like"/>
    <property type="match status" value="1"/>
</dbReference>
<dbReference type="EMBL" id="RQPJ01000005">
    <property type="protein sequence ID" value="RTE53453.1"/>
    <property type="molecule type" value="Genomic_DNA"/>
</dbReference>
<keyword evidence="3" id="KW-0645">Protease</keyword>
<dbReference type="PIRSF" id="PIRSF028757">
    <property type="entry name" value="LD-carboxypeptidase"/>
    <property type="match status" value="1"/>
</dbReference>
<evidence type="ECO:0000256" key="5">
    <source>
        <dbReference type="ARBA" id="ARBA00022825"/>
    </source>
</evidence>
<gene>
    <name evidence="9" type="ORF">EHW67_10575</name>
</gene>
<dbReference type="InterPro" id="IPR006311">
    <property type="entry name" value="TAT_signal"/>
</dbReference>
<keyword evidence="5" id="KW-0720">Serine protease</keyword>
<evidence type="ECO:0000256" key="1">
    <source>
        <dbReference type="ARBA" id="ARBA00010233"/>
    </source>
</evidence>
<feature type="domain" description="LD-carboxypeptidase N-terminal" evidence="7">
    <location>
        <begin position="49"/>
        <end position="165"/>
    </location>
</feature>
<dbReference type="InterPro" id="IPR027478">
    <property type="entry name" value="LdcA_N"/>
</dbReference>
<comment type="similarity">
    <text evidence="1">Belongs to the peptidase S66 family.</text>
</comment>
<evidence type="ECO:0000313" key="9">
    <source>
        <dbReference type="EMBL" id="RTE53453.1"/>
    </source>
</evidence>
<dbReference type="InterPro" id="IPR040449">
    <property type="entry name" value="Peptidase_S66_N"/>
</dbReference>
<evidence type="ECO:0000259" key="8">
    <source>
        <dbReference type="Pfam" id="PF17676"/>
    </source>
</evidence>
<proteinExistence type="inferred from homology"/>
<evidence type="ECO:0000256" key="2">
    <source>
        <dbReference type="ARBA" id="ARBA00022645"/>
    </source>
</evidence>
<comment type="caution">
    <text evidence="9">The sequence shown here is derived from an EMBL/GenBank/DDBJ whole genome shotgun (WGS) entry which is preliminary data.</text>
</comment>
<evidence type="ECO:0000256" key="4">
    <source>
        <dbReference type="ARBA" id="ARBA00022801"/>
    </source>
</evidence>
<name>A0A430K2X4_9FLAO</name>
<evidence type="ECO:0000256" key="6">
    <source>
        <dbReference type="PIRSR" id="PIRSR028757-1"/>
    </source>
</evidence>
<evidence type="ECO:0000256" key="3">
    <source>
        <dbReference type="ARBA" id="ARBA00022670"/>
    </source>
</evidence>
<keyword evidence="10" id="KW-1185">Reference proteome</keyword>
<dbReference type="GO" id="GO:0006508">
    <property type="term" value="P:proteolysis"/>
    <property type="evidence" value="ECO:0007669"/>
    <property type="project" value="UniProtKB-KW"/>
</dbReference>
<sequence length="351" mass="38906">MNNRRKFFQTALGASMAALVPSTLLGSPLKTDYLTDVIKARALKKGDTIGLVAPGYAIKPEILEEAKHTLKNMGFKPVHTNRILKNHGYFSNTDQERVADLHEMFANKKIDAILCARGGYGCTRIMHMIDYDLIRKNPKIFIGFSDITALLNGIYQETGLVTFHGPVGSTINDPYSINQLQNVVMKTKRIPTITNIGITQQEEYYKPEFERYSITPGTANGKLIGGSLTLVASLMGTAHEPDFTNALVFLEDIEEAPYRIDRMLTQLIQGKTFKNAAGLILGVFKGCDSEPDPSTFTLKEVIMDRIKPLGIPAAYGMTFGHIENNFTLPIGINAQFDANKMTLKLLEKAVR</sequence>
<dbReference type="Gene3D" id="3.40.50.10740">
    <property type="entry name" value="Class I glutamine amidotransferase-like"/>
    <property type="match status" value="1"/>
</dbReference>
<dbReference type="CDD" id="cd07025">
    <property type="entry name" value="Peptidase_S66"/>
    <property type="match status" value="1"/>
</dbReference>
<feature type="active site" description="Charge relay system" evidence="6">
    <location>
        <position position="251"/>
    </location>
</feature>
<dbReference type="PANTHER" id="PTHR30237">
    <property type="entry name" value="MURAMOYLTETRAPEPTIDE CARBOXYPEPTIDASE"/>
    <property type="match status" value="1"/>
</dbReference>
<organism evidence="9 10">
    <name type="scientific">Arenibacter aquaticus</name>
    <dbReference type="NCBI Taxonomy" id="2489054"/>
    <lineage>
        <taxon>Bacteria</taxon>
        <taxon>Pseudomonadati</taxon>
        <taxon>Bacteroidota</taxon>
        <taxon>Flavobacteriia</taxon>
        <taxon>Flavobacteriales</taxon>
        <taxon>Flavobacteriaceae</taxon>
        <taxon>Arenibacter</taxon>
    </lineage>
</organism>